<proteinExistence type="predicted"/>
<dbReference type="EMBL" id="CAADFC020000004">
    <property type="protein sequence ID" value="VIO65534.1"/>
    <property type="molecule type" value="Genomic_DNA"/>
</dbReference>
<reference evidence="1" key="1">
    <citation type="submission" date="2019-02" db="EMBL/GenBank/DDBJ databases">
        <authorList>
            <person name="Pothier F.J."/>
        </authorList>
    </citation>
    <scope>NUCLEOTIDE SEQUENCE</scope>
    <source>
        <strain evidence="1">CI-1B</strain>
    </source>
</reference>
<evidence type="ECO:0000313" key="2">
    <source>
        <dbReference type="Proteomes" id="UP000328092"/>
    </source>
</evidence>
<protein>
    <recommendedName>
        <fullName evidence="3">GIY-YIG domain-containing protein</fullName>
    </recommendedName>
</protein>
<sequence>MMKTETRKLAIADYKKRPSIAGVFAIRCRASGEIWVGQAFDLDKIQNRIWFALRMGDHRNAELQRAWSAHGEQNFALEALERIEDEELAYVRDTLLKERVAHWRAQLNASAI</sequence>
<accession>A0A508SVG5</accession>
<dbReference type="Gene3D" id="3.40.1440.10">
    <property type="entry name" value="GIY-YIG endonuclease"/>
    <property type="match status" value="1"/>
</dbReference>
<dbReference type="InterPro" id="IPR035901">
    <property type="entry name" value="GIY-YIG_endonuc_sf"/>
</dbReference>
<gene>
    <name evidence="1" type="ORF">CI1B_06380</name>
</gene>
<dbReference type="AlphaFoldDB" id="A0A508SVG5"/>
<keyword evidence="2" id="KW-1185">Reference proteome</keyword>
<organism evidence="1 2">
    <name type="scientific">Bradyrhizobium ivorense</name>
    <dbReference type="NCBI Taxonomy" id="2511166"/>
    <lineage>
        <taxon>Bacteria</taxon>
        <taxon>Pseudomonadati</taxon>
        <taxon>Pseudomonadota</taxon>
        <taxon>Alphaproteobacteria</taxon>
        <taxon>Hyphomicrobiales</taxon>
        <taxon>Nitrobacteraceae</taxon>
        <taxon>Bradyrhizobium</taxon>
    </lineage>
</organism>
<evidence type="ECO:0008006" key="3">
    <source>
        <dbReference type="Google" id="ProtNLM"/>
    </source>
</evidence>
<dbReference type="SUPFAM" id="SSF82771">
    <property type="entry name" value="GIY-YIG endonuclease"/>
    <property type="match status" value="1"/>
</dbReference>
<comment type="caution">
    <text evidence="1">The sequence shown here is derived from an EMBL/GenBank/DDBJ whole genome shotgun (WGS) entry which is preliminary data.</text>
</comment>
<dbReference type="Proteomes" id="UP000328092">
    <property type="component" value="Unassembled WGS sequence"/>
</dbReference>
<name>A0A508SVG5_9BRAD</name>
<evidence type="ECO:0000313" key="1">
    <source>
        <dbReference type="EMBL" id="VIO65534.1"/>
    </source>
</evidence>
<dbReference type="CDD" id="cd10451">
    <property type="entry name" value="GIY-YIG_LuxR_like"/>
    <property type="match status" value="1"/>
</dbReference>